<dbReference type="EMBL" id="JAQQWI010000016">
    <property type="protein sequence ID" value="KAK8008231.1"/>
    <property type="molecule type" value="Genomic_DNA"/>
</dbReference>
<gene>
    <name evidence="8" type="ORF">PG991_010782</name>
</gene>
<keyword evidence="4" id="KW-0479">Metal-binding</keyword>
<keyword evidence="7" id="KW-0503">Monooxygenase</keyword>
<evidence type="ECO:0000256" key="4">
    <source>
        <dbReference type="ARBA" id="ARBA00022723"/>
    </source>
</evidence>
<dbReference type="PANTHER" id="PTHR24305:SF187">
    <property type="entry name" value="P450, PUTATIVE (EUROFUNG)-RELATED"/>
    <property type="match status" value="1"/>
</dbReference>
<comment type="caution">
    <text evidence="8">The sequence shown here is derived from an EMBL/GenBank/DDBJ whole genome shotgun (WGS) entry which is preliminary data.</text>
</comment>
<evidence type="ECO:0000256" key="1">
    <source>
        <dbReference type="ARBA" id="ARBA00001971"/>
    </source>
</evidence>
<evidence type="ECO:0000313" key="9">
    <source>
        <dbReference type="Proteomes" id="UP001396898"/>
    </source>
</evidence>
<keyword evidence="6" id="KW-0408">Iron</keyword>
<evidence type="ECO:0000256" key="7">
    <source>
        <dbReference type="ARBA" id="ARBA00023033"/>
    </source>
</evidence>
<keyword evidence="3" id="KW-0349">Heme</keyword>
<keyword evidence="5" id="KW-0560">Oxidoreductase</keyword>
<evidence type="ECO:0000256" key="5">
    <source>
        <dbReference type="ARBA" id="ARBA00023002"/>
    </source>
</evidence>
<proteinExistence type="inferred from homology"/>
<dbReference type="InterPro" id="IPR001128">
    <property type="entry name" value="Cyt_P450"/>
</dbReference>
<dbReference type="SUPFAM" id="SSF48264">
    <property type="entry name" value="Cytochrome P450"/>
    <property type="match status" value="1"/>
</dbReference>
<protein>
    <recommendedName>
        <fullName evidence="10">Cytochrome P450</fullName>
    </recommendedName>
</protein>
<organism evidence="8 9">
    <name type="scientific">Apiospora marii</name>
    <dbReference type="NCBI Taxonomy" id="335849"/>
    <lineage>
        <taxon>Eukaryota</taxon>
        <taxon>Fungi</taxon>
        <taxon>Dikarya</taxon>
        <taxon>Ascomycota</taxon>
        <taxon>Pezizomycotina</taxon>
        <taxon>Sordariomycetes</taxon>
        <taxon>Xylariomycetidae</taxon>
        <taxon>Amphisphaeriales</taxon>
        <taxon>Apiosporaceae</taxon>
        <taxon>Apiospora</taxon>
    </lineage>
</organism>
<dbReference type="PRINTS" id="PR00385">
    <property type="entry name" value="P450"/>
</dbReference>
<comment type="similarity">
    <text evidence="2">Belongs to the cytochrome P450 family.</text>
</comment>
<dbReference type="Gene3D" id="1.10.630.10">
    <property type="entry name" value="Cytochrome P450"/>
    <property type="match status" value="1"/>
</dbReference>
<dbReference type="PANTHER" id="PTHR24305">
    <property type="entry name" value="CYTOCHROME P450"/>
    <property type="match status" value="1"/>
</dbReference>
<comment type="cofactor">
    <cofactor evidence="1">
        <name>heme</name>
        <dbReference type="ChEBI" id="CHEBI:30413"/>
    </cofactor>
</comment>
<sequence length="507" mass="57263">MLSLAVGAAIVGILSNAAIYIRHEWHLSAPLLVKLILVYRKLFHRLRHFPGPWLADATKFWHAWHCRTGRNYLLIEKLRAQYGPFIRTGPRELTVIDPSVPLAVDGPGNRCTKPDWYDLLSPDKAVNTTRSLADHARRRRVWDRGFSPKALAVYEGRVTAYAEKLAASVEGFAARGEAVNVLDWFYWFTFDVMWEFAFARSFGMLVDGKWHFGPRTIRAAMRLLGTFTPVTWVLQVAFSTLPWLSLVRDWGALKRWCRDRMRERIEMKGVLPDVSHWLIDASVKNGSLQADNEWLNGDAIAIIIAGSDTVAATLVFAFYELAHDPSHQDKLLAELEGVNIHDRVALQSCQHLNAVINETLRLHPAVPTGGYRETPPEGMTIGGTYIPGNVVIVAPRYSISRLEGAYVDARRWVPERWTTRPEMVRDARGFAPFARGKFNCVGQNLALIELRFVIALLVRKFRIGFAPGESGETLFAGLRDQFTAAPGKLRLLFHSRESPEGRTDKLV</sequence>
<dbReference type="InterPro" id="IPR050121">
    <property type="entry name" value="Cytochrome_P450_monoxygenase"/>
</dbReference>
<name>A0ABR1RCA4_9PEZI</name>
<accession>A0ABR1RCA4</accession>
<evidence type="ECO:0000256" key="6">
    <source>
        <dbReference type="ARBA" id="ARBA00023004"/>
    </source>
</evidence>
<reference evidence="8 9" key="1">
    <citation type="submission" date="2023-01" db="EMBL/GenBank/DDBJ databases">
        <title>Analysis of 21 Apiospora genomes using comparative genomics revels a genus with tremendous synthesis potential of carbohydrate active enzymes and secondary metabolites.</title>
        <authorList>
            <person name="Sorensen T."/>
        </authorList>
    </citation>
    <scope>NUCLEOTIDE SEQUENCE [LARGE SCALE GENOMIC DNA]</scope>
    <source>
        <strain evidence="8 9">CBS 20057</strain>
    </source>
</reference>
<dbReference type="Pfam" id="PF00067">
    <property type="entry name" value="p450"/>
    <property type="match status" value="1"/>
</dbReference>
<dbReference type="InterPro" id="IPR036396">
    <property type="entry name" value="Cyt_P450_sf"/>
</dbReference>
<evidence type="ECO:0000256" key="3">
    <source>
        <dbReference type="ARBA" id="ARBA00022617"/>
    </source>
</evidence>
<evidence type="ECO:0008006" key="10">
    <source>
        <dbReference type="Google" id="ProtNLM"/>
    </source>
</evidence>
<dbReference type="CDD" id="cd11061">
    <property type="entry name" value="CYP67-like"/>
    <property type="match status" value="1"/>
</dbReference>
<keyword evidence="9" id="KW-1185">Reference proteome</keyword>
<evidence type="ECO:0000313" key="8">
    <source>
        <dbReference type="EMBL" id="KAK8008231.1"/>
    </source>
</evidence>
<dbReference type="Proteomes" id="UP001396898">
    <property type="component" value="Unassembled WGS sequence"/>
</dbReference>
<evidence type="ECO:0000256" key="2">
    <source>
        <dbReference type="ARBA" id="ARBA00010617"/>
    </source>
</evidence>